<keyword evidence="5" id="KW-0732">Signal</keyword>
<feature type="chain" id="PRO_5043873756" evidence="5">
    <location>
        <begin position="29"/>
        <end position="108"/>
    </location>
</feature>
<reference evidence="7" key="1">
    <citation type="submission" date="2024-05" db="EMBL/GenBank/DDBJ databases">
        <authorList>
            <person name="Kim S."/>
            <person name="Heo J."/>
            <person name="Choi H."/>
            <person name="Choi Y."/>
            <person name="Kwon S.-W."/>
            <person name="Kim Y."/>
        </authorList>
    </citation>
    <scope>NUCLEOTIDE SEQUENCE</scope>
    <source>
        <strain evidence="7">KACC 23698</strain>
    </source>
</reference>
<dbReference type="AlphaFoldDB" id="A0AAU7JAT1"/>
<dbReference type="EMBL" id="CP157484">
    <property type="protein sequence ID" value="XBO37164.1"/>
    <property type="molecule type" value="Genomic_DNA"/>
</dbReference>
<dbReference type="RefSeq" id="WP_406853983.1">
    <property type="nucleotide sequence ID" value="NZ_CP157484.1"/>
</dbReference>
<gene>
    <name evidence="7" type="ORF">ABEG18_15640</name>
</gene>
<keyword evidence="1 4" id="KW-0349">Heme</keyword>
<feature type="signal peptide" evidence="5">
    <location>
        <begin position="1"/>
        <end position="28"/>
    </location>
</feature>
<evidence type="ECO:0000259" key="6">
    <source>
        <dbReference type="PROSITE" id="PS51007"/>
    </source>
</evidence>
<keyword evidence="3 4" id="KW-0408">Iron</keyword>
<feature type="domain" description="Cytochrome c" evidence="6">
    <location>
        <begin position="29"/>
        <end position="107"/>
    </location>
</feature>
<keyword evidence="2 4" id="KW-0479">Metal-binding</keyword>
<evidence type="ECO:0000256" key="1">
    <source>
        <dbReference type="ARBA" id="ARBA00022617"/>
    </source>
</evidence>
<dbReference type="GO" id="GO:0009055">
    <property type="term" value="F:electron transfer activity"/>
    <property type="evidence" value="ECO:0007669"/>
    <property type="project" value="InterPro"/>
</dbReference>
<dbReference type="GO" id="GO:0020037">
    <property type="term" value="F:heme binding"/>
    <property type="evidence" value="ECO:0007669"/>
    <property type="project" value="InterPro"/>
</dbReference>
<evidence type="ECO:0000256" key="4">
    <source>
        <dbReference type="PROSITE-ProRule" id="PRU00433"/>
    </source>
</evidence>
<name>A0AAU7JAT1_9HYPH</name>
<evidence type="ECO:0000256" key="5">
    <source>
        <dbReference type="SAM" id="SignalP"/>
    </source>
</evidence>
<evidence type="ECO:0000313" key="7">
    <source>
        <dbReference type="EMBL" id="XBO37164.1"/>
    </source>
</evidence>
<sequence length="108" mass="11230">MSHGSAFRVAATLAGLASLVASAGSSQAADAANGARIAKRWCAECHVVAPGQTSAKTDAPPFATIATRPAGSVPLEKFLMNPHPKMPDMQLNRSEVADLVAYIKTVKR</sequence>
<dbReference type="Gene3D" id="1.10.760.10">
    <property type="entry name" value="Cytochrome c-like domain"/>
    <property type="match status" value="1"/>
</dbReference>
<accession>A0AAU7JAT1</accession>
<protein>
    <submittedName>
        <fullName evidence="7">C-type cytochrome</fullName>
    </submittedName>
</protein>
<dbReference type="InterPro" id="IPR036909">
    <property type="entry name" value="Cyt_c-like_dom_sf"/>
</dbReference>
<organism evidence="7">
    <name type="scientific">Alsobacter sp. KACC 23698</name>
    <dbReference type="NCBI Taxonomy" id="3149229"/>
    <lineage>
        <taxon>Bacteria</taxon>
        <taxon>Pseudomonadati</taxon>
        <taxon>Pseudomonadota</taxon>
        <taxon>Alphaproteobacteria</taxon>
        <taxon>Hyphomicrobiales</taxon>
        <taxon>Alsobacteraceae</taxon>
        <taxon>Alsobacter</taxon>
    </lineage>
</organism>
<dbReference type="Pfam" id="PF13442">
    <property type="entry name" value="Cytochrome_CBB3"/>
    <property type="match status" value="1"/>
</dbReference>
<evidence type="ECO:0000256" key="3">
    <source>
        <dbReference type="ARBA" id="ARBA00023004"/>
    </source>
</evidence>
<proteinExistence type="predicted"/>
<dbReference type="SUPFAM" id="SSF46626">
    <property type="entry name" value="Cytochrome c"/>
    <property type="match status" value="1"/>
</dbReference>
<dbReference type="PROSITE" id="PS51007">
    <property type="entry name" value="CYTC"/>
    <property type="match status" value="1"/>
</dbReference>
<dbReference type="GO" id="GO:0046872">
    <property type="term" value="F:metal ion binding"/>
    <property type="evidence" value="ECO:0007669"/>
    <property type="project" value="UniProtKB-KW"/>
</dbReference>
<dbReference type="InterPro" id="IPR009056">
    <property type="entry name" value="Cyt_c-like_dom"/>
</dbReference>
<evidence type="ECO:0000256" key="2">
    <source>
        <dbReference type="ARBA" id="ARBA00022723"/>
    </source>
</evidence>